<dbReference type="PANTHER" id="PTHR31151">
    <property type="entry name" value="PROLINE-TRNA LIGASE (DUF1680)"/>
    <property type="match status" value="1"/>
</dbReference>
<dbReference type="RefSeq" id="WP_016903931.1">
    <property type="nucleotide sequence ID" value="NZ_CP012251.1"/>
</dbReference>
<evidence type="ECO:0000259" key="2">
    <source>
        <dbReference type="Pfam" id="PF07944"/>
    </source>
</evidence>
<feature type="domain" description="Non-reducing end beta-L-arabinofuranosidase-like GH127 middle" evidence="4">
    <location>
        <begin position="473"/>
        <end position="567"/>
    </location>
</feature>
<dbReference type="InterPro" id="IPR006311">
    <property type="entry name" value="TAT_signal"/>
</dbReference>
<evidence type="ECO:0000259" key="3">
    <source>
        <dbReference type="Pfam" id="PF20620"/>
    </source>
</evidence>
<dbReference type="Pfam" id="PF20736">
    <property type="entry name" value="Glyco_hydro127M"/>
    <property type="match status" value="1"/>
</dbReference>
<name>A0A2N7V5S2_XANCJ</name>
<evidence type="ECO:0000259" key="4">
    <source>
        <dbReference type="Pfam" id="PF20736"/>
    </source>
</evidence>
<feature type="domain" description="Glycoside hydrolase GH146 substrate-binding" evidence="3">
    <location>
        <begin position="679"/>
        <end position="803"/>
    </location>
</feature>
<keyword evidence="5" id="KW-0378">Hydrolase</keyword>
<accession>A0A2N7V5S2</accession>
<dbReference type="InterPro" id="IPR012878">
    <property type="entry name" value="Beta-AFase-like_GH127_cat"/>
</dbReference>
<dbReference type="Proteomes" id="UP000514411">
    <property type="component" value="Chromosome"/>
</dbReference>
<dbReference type="AlphaFoldDB" id="A0A2N7V5S2"/>
<dbReference type="PANTHER" id="PTHR31151:SF0">
    <property type="entry name" value="PROLINE-TRNA LIGASE (DUF1680)"/>
    <property type="match status" value="1"/>
</dbReference>
<evidence type="ECO:0000313" key="5">
    <source>
        <dbReference type="EMBL" id="CAD0332068.1"/>
    </source>
</evidence>
<evidence type="ECO:0000313" key="7">
    <source>
        <dbReference type="Proteomes" id="UP000514411"/>
    </source>
</evidence>
<dbReference type="SUPFAM" id="SSF48208">
    <property type="entry name" value="Six-hairpin glycosidases"/>
    <property type="match status" value="1"/>
</dbReference>
<dbReference type="GO" id="GO:0005975">
    <property type="term" value="P:carbohydrate metabolic process"/>
    <property type="evidence" value="ECO:0007669"/>
    <property type="project" value="InterPro"/>
</dbReference>
<dbReference type="EMBL" id="LR824643">
    <property type="protein sequence ID" value="CAD0332068.1"/>
    <property type="molecule type" value="Genomic_DNA"/>
</dbReference>
<proteinExistence type="predicted"/>
<gene>
    <name evidence="6" type="ORF">XSP_002618</name>
    <name evidence="5" type="ORF">XSP_002641</name>
</gene>
<feature type="compositionally biased region" description="Low complexity" evidence="1">
    <location>
        <begin position="13"/>
        <end position="25"/>
    </location>
</feature>
<dbReference type="OrthoDB" id="9757939at2"/>
<evidence type="ECO:0000313" key="6">
    <source>
        <dbReference type="EMBL" id="CAD1793528.1"/>
    </source>
</evidence>
<sequence length="811" mass="89063">MHDDSLPNVSTNASPTHAACPHAAAPANDGLPADASRRRVLQWSALLVAAGWLRLPLEAAASQAGAVTAVPLQAVRLKPSLFLESLQTNRRYLLELEPDRLLHNFLHYAGLPAKGPVYGGWEGDTIAGHTLGHYLSALSKMYAQTGDEALRTRVDYIVTELARAQAQDSSGYVGGLTRKNDAGQIEAGKQVFEDLRGGVINASAFSLNGSWSPLYTVHKLFAGLLDAQALAGNAQALQVLQPLAGYLAGIFDGLSQTQMQALLDSEFGGLNESYLELGARTGEHRWVAIGQRLRHDKVIGPAQSGKDALPHHHANTQVPKFIGAARQFEVAGDVDAAAAAQFFWETVTHHYSYVIGGNADREYFQAPDSIASFLTEQTCEHCNSYNMLKLTRHLYQWMPQARYFDYYERTLHNHTMAAQHPATGMFTYMTPMITGGERGFSDKFDAFWCCVGSGMEAHAQFGDSIYWHAGDALYVNLYIPSTLDWHDADVAIELDSGVPENGDVRLQVLRAGALAPRRLLLRIPAWCQDEFTLRLNGRAQQFAAVDGYVEIARRWIAGDVIELALQMPLRLEHAAGDPSTVVVMRGPLALAADLGDVDAPYEGPDPVLVSDASPLSECVALPQPGHYLVNSVRPQPLRFVPFYAQYERHSALYLRQMTTAQWSAEQGRRAQVQADRSALLTRAVDIIQFGDDASEQAHGLTSDTSFSGMYRRQQFRDVRGKGFVQFRMRGSDAPLVLRLRFWGSDRGRFTILVDGVSAVSVQVDASDIVDFVDRDYPLPIAMTRHALLTLRIEPQAGDTAGPLFGGWLLHA</sequence>
<dbReference type="InterPro" id="IPR049046">
    <property type="entry name" value="Beta-AFase-like_GH127_middle"/>
</dbReference>
<protein>
    <submittedName>
        <fullName evidence="5">Glycoside hydrolase family 127 protein</fullName>
    </submittedName>
</protein>
<evidence type="ECO:0000256" key="1">
    <source>
        <dbReference type="SAM" id="MobiDB-lite"/>
    </source>
</evidence>
<dbReference type="EMBL" id="LR861807">
    <property type="protein sequence ID" value="CAD1793528.1"/>
    <property type="molecule type" value="Genomic_DNA"/>
</dbReference>
<dbReference type="InterPro" id="IPR008928">
    <property type="entry name" value="6-hairpin_glycosidase_sf"/>
</dbReference>
<dbReference type="InterPro" id="IPR046544">
    <property type="entry name" value="GH146_SB_dom"/>
</dbReference>
<organism evidence="5">
    <name type="scientific">Xanthomonas campestris pv. juglandis</name>
    <name type="common">Xanthomonas arboricola pv. juglandis</name>
    <dbReference type="NCBI Taxonomy" id="195709"/>
    <lineage>
        <taxon>Bacteria</taxon>
        <taxon>Pseudomonadati</taxon>
        <taxon>Pseudomonadota</taxon>
        <taxon>Gammaproteobacteria</taxon>
        <taxon>Lysobacterales</taxon>
        <taxon>Lysobacteraceae</taxon>
        <taxon>Xanthomonas</taxon>
    </lineage>
</organism>
<feature type="region of interest" description="Disordered" evidence="1">
    <location>
        <begin position="1"/>
        <end position="25"/>
    </location>
</feature>
<reference evidence="5 7" key="1">
    <citation type="submission" date="2020-07" db="EMBL/GenBank/DDBJ databases">
        <authorList>
            <person name="Teixeira M."/>
        </authorList>
    </citation>
    <scope>NUCLEOTIDE SEQUENCE</scope>
    <source>
        <strain evidence="6">3</strain>
        <strain evidence="5">Xanthomonas arboricola pv. juglandis CPBF 427</strain>
    </source>
</reference>
<dbReference type="GO" id="GO:0016787">
    <property type="term" value="F:hydrolase activity"/>
    <property type="evidence" value="ECO:0007669"/>
    <property type="project" value="UniProtKB-KW"/>
</dbReference>
<dbReference type="PROSITE" id="PS51318">
    <property type="entry name" value="TAT"/>
    <property type="match status" value="1"/>
</dbReference>
<dbReference type="Pfam" id="PF07944">
    <property type="entry name" value="Beta-AFase-like_GH127_cat"/>
    <property type="match status" value="1"/>
</dbReference>
<dbReference type="Pfam" id="PF20620">
    <property type="entry name" value="DUF6805"/>
    <property type="match status" value="1"/>
</dbReference>
<feature type="domain" description="Non-reducing end beta-L-arabinofuranosidase-like GH127 catalytic" evidence="2">
    <location>
        <begin position="74"/>
        <end position="463"/>
    </location>
</feature>